<organism evidence="1 2">
    <name type="scientific">Scopulibacillus daqui</name>
    <dbReference type="NCBI Taxonomy" id="1469162"/>
    <lineage>
        <taxon>Bacteria</taxon>
        <taxon>Bacillati</taxon>
        <taxon>Bacillota</taxon>
        <taxon>Bacilli</taxon>
        <taxon>Bacillales</taxon>
        <taxon>Sporolactobacillaceae</taxon>
        <taxon>Scopulibacillus</taxon>
    </lineage>
</organism>
<dbReference type="EMBL" id="JAFBER010000055">
    <property type="protein sequence ID" value="MBM7647078.1"/>
    <property type="molecule type" value="Genomic_DNA"/>
</dbReference>
<proteinExistence type="predicted"/>
<evidence type="ECO:0000313" key="1">
    <source>
        <dbReference type="EMBL" id="MBM7647078.1"/>
    </source>
</evidence>
<dbReference type="RefSeq" id="WP_239549338.1">
    <property type="nucleotide sequence ID" value="NZ_JAFBER010000055.1"/>
</dbReference>
<comment type="caution">
    <text evidence="1">The sequence shown here is derived from an EMBL/GenBank/DDBJ whole genome shotgun (WGS) entry which is preliminary data.</text>
</comment>
<keyword evidence="2" id="KW-1185">Reference proteome</keyword>
<reference evidence="1 2" key="1">
    <citation type="submission" date="2021-01" db="EMBL/GenBank/DDBJ databases">
        <title>Genomic Encyclopedia of Type Strains, Phase IV (KMG-IV): sequencing the most valuable type-strain genomes for metagenomic binning, comparative biology and taxonomic classification.</title>
        <authorList>
            <person name="Goeker M."/>
        </authorList>
    </citation>
    <scope>NUCLEOTIDE SEQUENCE [LARGE SCALE GENOMIC DNA]</scope>
    <source>
        <strain evidence="1 2">DSM 28236</strain>
    </source>
</reference>
<sequence>MMRRNTKQDEMSKEFLKWLEEEDPLGLDEEMTTINFKCLDCGKEDEVPDFVVEEFEFDLEKHEEVEVVCPFCEGTMRRAKKNPK</sequence>
<accession>A0ABS2Q4B2</accession>
<name>A0ABS2Q4B2_9BACL</name>
<evidence type="ECO:0000313" key="2">
    <source>
        <dbReference type="Proteomes" id="UP000808914"/>
    </source>
</evidence>
<gene>
    <name evidence="1" type="ORF">JOD45_003371</name>
</gene>
<dbReference type="Proteomes" id="UP000808914">
    <property type="component" value="Unassembled WGS sequence"/>
</dbReference>
<protein>
    <submittedName>
        <fullName evidence="1">Redox-regulated HSP33 family molecular chaperone</fullName>
    </submittedName>
</protein>